<evidence type="ECO:0000313" key="3">
    <source>
        <dbReference type="Proteomes" id="UP001285354"/>
    </source>
</evidence>
<protein>
    <submittedName>
        <fullName evidence="2">Uncharacterized protein</fullName>
    </submittedName>
</protein>
<feature type="compositionally biased region" description="Basic and acidic residues" evidence="1">
    <location>
        <begin position="227"/>
        <end position="238"/>
    </location>
</feature>
<proteinExistence type="predicted"/>
<organism evidence="2 3">
    <name type="scientific">Diplocarpon rosae</name>
    <dbReference type="NCBI Taxonomy" id="946125"/>
    <lineage>
        <taxon>Eukaryota</taxon>
        <taxon>Fungi</taxon>
        <taxon>Dikarya</taxon>
        <taxon>Ascomycota</taxon>
        <taxon>Pezizomycotina</taxon>
        <taxon>Leotiomycetes</taxon>
        <taxon>Helotiales</taxon>
        <taxon>Drepanopezizaceae</taxon>
        <taxon>Diplocarpon</taxon>
    </lineage>
</organism>
<dbReference type="AlphaFoldDB" id="A0AAD9T1F5"/>
<feature type="compositionally biased region" description="Low complexity" evidence="1">
    <location>
        <begin position="105"/>
        <end position="120"/>
    </location>
</feature>
<feature type="compositionally biased region" description="Basic residues" evidence="1">
    <location>
        <begin position="210"/>
        <end position="223"/>
    </location>
</feature>
<dbReference type="Proteomes" id="UP001285354">
    <property type="component" value="Unassembled WGS sequence"/>
</dbReference>
<name>A0AAD9T1F5_9HELO</name>
<comment type="caution">
    <text evidence="2">The sequence shown here is derived from an EMBL/GenBank/DDBJ whole genome shotgun (WGS) entry which is preliminary data.</text>
</comment>
<keyword evidence="3" id="KW-1185">Reference proteome</keyword>
<gene>
    <name evidence="2" type="ORF">QTJ16_004159</name>
</gene>
<evidence type="ECO:0000313" key="2">
    <source>
        <dbReference type="EMBL" id="KAK2626984.1"/>
    </source>
</evidence>
<feature type="region of interest" description="Disordered" evidence="1">
    <location>
        <begin position="103"/>
        <end position="273"/>
    </location>
</feature>
<feature type="compositionally biased region" description="Polar residues" evidence="1">
    <location>
        <begin position="128"/>
        <end position="145"/>
    </location>
</feature>
<dbReference type="EMBL" id="JAUBYV010000005">
    <property type="protein sequence ID" value="KAK2626984.1"/>
    <property type="molecule type" value="Genomic_DNA"/>
</dbReference>
<feature type="compositionally biased region" description="Basic and acidic residues" evidence="1">
    <location>
        <begin position="196"/>
        <end position="207"/>
    </location>
</feature>
<reference evidence="2" key="1">
    <citation type="submission" date="2023-06" db="EMBL/GenBank/DDBJ databases">
        <title>Draft genome of Marssonina rosae.</title>
        <authorList>
            <person name="Cheng Q."/>
        </authorList>
    </citation>
    <scope>NUCLEOTIDE SEQUENCE</scope>
    <source>
        <strain evidence="2">R4</strain>
    </source>
</reference>
<sequence length="273" mass="29100">MDLDGLKNFLQTQVTTFTSVIKYTENLDPVKLKLAINQHHARMLAAAASRCPIAANPASTSLGKGKITPVSASALTLESSLGKHAFTEIDSTSDDDYEIRSKAHSSLNTARRRTSSATPTRKLKKNTNFRSKIPASLQTSTTSSGGDKVFGSAGKGQLFTISPNGMKTYNPPSDSEESESSEVLDKEGTCASTGSGDDRFSFRDESARGSGKKPQRTHVKKSTMIKASKDKGDEKNKSVDTASAAERVLDGVESDVESDWKESPSGADNNGGN</sequence>
<accession>A0AAD9T1F5</accession>
<feature type="compositionally biased region" description="Polar residues" evidence="1">
    <location>
        <begin position="159"/>
        <end position="173"/>
    </location>
</feature>
<evidence type="ECO:0000256" key="1">
    <source>
        <dbReference type="SAM" id="MobiDB-lite"/>
    </source>
</evidence>